<evidence type="ECO:0000313" key="2">
    <source>
        <dbReference type="Proteomes" id="UP000646548"/>
    </source>
</evidence>
<proteinExistence type="predicted"/>
<gene>
    <name evidence="1" type="ORF">FQA47_015808</name>
</gene>
<feature type="non-terminal residue" evidence="1">
    <location>
        <position position="54"/>
    </location>
</feature>
<dbReference type="AlphaFoldDB" id="A0A834BRX7"/>
<evidence type="ECO:0000313" key="1">
    <source>
        <dbReference type="EMBL" id="KAF6714428.1"/>
    </source>
</evidence>
<protein>
    <submittedName>
        <fullName evidence="1">Uncharacterized protein</fullName>
    </submittedName>
</protein>
<sequence>MASRRWTFKRLSSSQVFILALVIIWVLIHLRGSAAPVSSEAEKESDRVKVQSRA</sequence>
<organism evidence="1 2">
    <name type="scientific">Oryzias melastigma</name>
    <name type="common">Marine medaka</name>
    <dbReference type="NCBI Taxonomy" id="30732"/>
    <lineage>
        <taxon>Eukaryota</taxon>
        <taxon>Metazoa</taxon>
        <taxon>Chordata</taxon>
        <taxon>Craniata</taxon>
        <taxon>Vertebrata</taxon>
        <taxon>Euteleostomi</taxon>
        <taxon>Actinopterygii</taxon>
        <taxon>Neopterygii</taxon>
        <taxon>Teleostei</taxon>
        <taxon>Neoteleostei</taxon>
        <taxon>Acanthomorphata</taxon>
        <taxon>Ovalentaria</taxon>
        <taxon>Atherinomorphae</taxon>
        <taxon>Beloniformes</taxon>
        <taxon>Adrianichthyidae</taxon>
        <taxon>Oryziinae</taxon>
        <taxon>Oryzias</taxon>
    </lineage>
</organism>
<dbReference type="EMBL" id="WKFB01001251">
    <property type="protein sequence ID" value="KAF6714428.1"/>
    <property type="molecule type" value="Genomic_DNA"/>
</dbReference>
<comment type="caution">
    <text evidence="1">The sequence shown here is derived from an EMBL/GenBank/DDBJ whole genome shotgun (WGS) entry which is preliminary data.</text>
</comment>
<name>A0A834BRX7_ORYME</name>
<reference evidence="1" key="1">
    <citation type="journal article" name="BMC Genomics">
        <title>Long-read sequencing and de novo genome assembly of marine medaka (Oryzias melastigma).</title>
        <authorList>
            <person name="Liang P."/>
            <person name="Saqib H.S.A."/>
            <person name="Ni X."/>
            <person name="Shen Y."/>
        </authorList>
    </citation>
    <scope>NUCLEOTIDE SEQUENCE</scope>
    <source>
        <strain evidence="1">Bigg-433</strain>
    </source>
</reference>
<dbReference type="Proteomes" id="UP000646548">
    <property type="component" value="Unassembled WGS sequence"/>
</dbReference>
<accession>A0A834BRX7</accession>